<evidence type="ECO:0000313" key="1">
    <source>
        <dbReference type="EMBL" id="KXN68152.1"/>
    </source>
</evidence>
<evidence type="ECO:0000313" key="2">
    <source>
        <dbReference type="Proteomes" id="UP000070444"/>
    </source>
</evidence>
<organism evidence="1 2">
    <name type="scientific">Conidiobolus coronatus (strain ATCC 28846 / CBS 209.66 / NRRL 28638)</name>
    <name type="common">Delacroixia coronata</name>
    <dbReference type="NCBI Taxonomy" id="796925"/>
    <lineage>
        <taxon>Eukaryota</taxon>
        <taxon>Fungi</taxon>
        <taxon>Fungi incertae sedis</taxon>
        <taxon>Zoopagomycota</taxon>
        <taxon>Entomophthoromycotina</taxon>
        <taxon>Entomophthoromycetes</taxon>
        <taxon>Entomophthorales</taxon>
        <taxon>Ancylistaceae</taxon>
        <taxon>Conidiobolus</taxon>
    </lineage>
</organism>
<keyword evidence="2" id="KW-1185">Reference proteome</keyword>
<protein>
    <submittedName>
        <fullName evidence="1">Uncharacterized protein</fullName>
    </submittedName>
</protein>
<dbReference type="EMBL" id="KQ964592">
    <property type="protein sequence ID" value="KXN68152.1"/>
    <property type="molecule type" value="Genomic_DNA"/>
</dbReference>
<gene>
    <name evidence="1" type="ORF">CONCODRAFT_9657</name>
</gene>
<proteinExistence type="predicted"/>
<name>A0A137NZJ1_CONC2</name>
<dbReference type="AlphaFoldDB" id="A0A137NZJ1"/>
<reference evidence="1 2" key="1">
    <citation type="journal article" date="2015" name="Genome Biol. Evol.">
        <title>Phylogenomic analyses indicate that early fungi evolved digesting cell walls of algal ancestors of land plants.</title>
        <authorList>
            <person name="Chang Y."/>
            <person name="Wang S."/>
            <person name="Sekimoto S."/>
            <person name="Aerts A.L."/>
            <person name="Choi C."/>
            <person name="Clum A."/>
            <person name="LaButti K.M."/>
            <person name="Lindquist E.A."/>
            <person name="Yee Ngan C."/>
            <person name="Ohm R.A."/>
            <person name="Salamov A.A."/>
            <person name="Grigoriev I.V."/>
            <person name="Spatafora J.W."/>
            <person name="Berbee M.L."/>
        </authorList>
    </citation>
    <scope>NUCLEOTIDE SEQUENCE [LARGE SCALE GENOMIC DNA]</scope>
    <source>
        <strain evidence="1 2">NRRL 28638</strain>
    </source>
</reference>
<accession>A0A137NZJ1</accession>
<sequence length="89" mass="10395">MDPIHRIVIERQYLSDMANKLKISPSSPLKRLSKKISRKFNKLSLIPSSKGKIEQERIKLTSFRKVGGYVDFVDLRMPEVYDRSVVIQF</sequence>
<dbReference type="Proteomes" id="UP000070444">
    <property type="component" value="Unassembled WGS sequence"/>
</dbReference>